<dbReference type="InterPro" id="IPR038076">
    <property type="entry name" value="MgtE_N_sf"/>
</dbReference>
<feature type="transmembrane region" description="Helical" evidence="9">
    <location>
        <begin position="289"/>
        <end position="309"/>
    </location>
</feature>
<evidence type="ECO:0000259" key="10">
    <source>
        <dbReference type="PROSITE" id="PS51371"/>
    </source>
</evidence>
<dbReference type="PANTHER" id="PTHR43773:SF1">
    <property type="entry name" value="MAGNESIUM TRANSPORTER MGTE"/>
    <property type="match status" value="1"/>
</dbReference>
<dbReference type="InterPro" id="IPR006667">
    <property type="entry name" value="SLC41_membr_dom"/>
</dbReference>
<dbReference type="RefSeq" id="WP_370596675.1">
    <property type="nucleotide sequence ID" value="NZ_JALBUR010000047.1"/>
</dbReference>
<evidence type="ECO:0000256" key="1">
    <source>
        <dbReference type="ARBA" id="ARBA00004141"/>
    </source>
</evidence>
<dbReference type="GO" id="GO:0005886">
    <property type="term" value="C:plasma membrane"/>
    <property type="evidence" value="ECO:0007669"/>
    <property type="project" value="UniProtKB-SubCell"/>
</dbReference>
<dbReference type="PROSITE" id="PS51371">
    <property type="entry name" value="CBS"/>
    <property type="match status" value="2"/>
</dbReference>
<evidence type="ECO:0000256" key="2">
    <source>
        <dbReference type="ARBA" id="ARBA00009749"/>
    </source>
</evidence>
<keyword evidence="12" id="KW-1185">Reference proteome</keyword>
<sequence length="467" mass="51801">MAGAVKEKDNEMTAVQSIAQLVRSGLSPKVINERLDDYHANDIADALDILQPNERAILYRLMDVDSLSDVMEYSDDADKYLEEMNPRKASDILAHMEPDTAVDLLKNTDSRSKVVWLELMDEVHRNNIQRLASYDEDTIASRMTTNFVTLSSSLSIKEAMSSLVRQAEDHDNISQLYVVDEKGIYYGEIDLKELILARQDEKLEDIVVTEYPYVYADERIEDCLEKLKDYSEESIPVLSDENRILGVITSQDVVEVVDDEMGDDYAKLAGLTAEEDLREPLKESVHKRLPWLVLLLVLGLFVSSVVGLFETVVATLPMIMSFQSMILDMSGNVGTQSLAVTIRVLMDEKLTGKDKLHLVLKEMRCGLVNGMILGALAFVGVGIFIILFKHYTPAHGFAISGCIGISLMVAMLISSAVGTVIPLFFKQIGVDPAVASGPLITTVTDLVGVVTYYGLAWLLLIETIHVA</sequence>
<dbReference type="SUPFAM" id="SSF158791">
    <property type="entry name" value="MgtE N-terminal domain-like"/>
    <property type="match status" value="1"/>
</dbReference>
<reference evidence="11 12" key="1">
    <citation type="submission" date="2022-03" db="EMBL/GenBank/DDBJ databases">
        <title>Novel taxa within the pig intestine.</title>
        <authorList>
            <person name="Wylensek D."/>
            <person name="Bishof K."/>
            <person name="Afrizal A."/>
            <person name="Clavel T."/>
        </authorList>
    </citation>
    <scope>NUCLEOTIDE SEQUENCE [LARGE SCALE GENOMIC DNA]</scope>
    <source>
        <strain evidence="11 12">CLA-KB-P133</strain>
    </source>
</reference>
<evidence type="ECO:0000256" key="4">
    <source>
        <dbReference type="ARBA" id="ARBA00022692"/>
    </source>
</evidence>
<keyword evidence="6 9" id="KW-1133">Transmembrane helix</keyword>
<comment type="subunit">
    <text evidence="9">Homodimer.</text>
</comment>
<evidence type="ECO:0000256" key="3">
    <source>
        <dbReference type="ARBA" id="ARBA00022448"/>
    </source>
</evidence>
<keyword evidence="9" id="KW-1003">Cell membrane</keyword>
<keyword evidence="8" id="KW-0129">CBS domain</keyword>
<evidence type="ECO:0000313" key="12">
    <source>
        <dbReference type="Proteomes" id="UP001286174"/>
    </source>
</evidence>
<evidence type="ECO:0000256" key="6">
    <source>
        <dbReference type="ARBA" id="ARBA00022989"/>
    </source>
</evidence>
<dbReference type="InterPro" id="IPR006668">
    <property type="entry name" value="Mg_transptr_MgtE_intracell_dom"/>
</dbReference>
<dbReference type="InterPro" id="IPR036739">
    <property type="entry name" value="SLC41_membr_dom_sf"/>
</dbReference>
<feature type="transmembrane region" description="Helical" evidence="9">
    <location>
        <begin position="367"/>
        <end position="388"/>
    </location>
</feature>
<feature type="domain" description="CBS" evidence="10">
    <location>
        <begin position="207"/>
        <end position="265"/>
    </location>
</feature>
<dbReference type="NCBIfam" id="TIGR00400">
    <property type="entry name" value="mgtE"/>
    <property type="match status" value="1"/>
</dbReference>
<evidence type="ECO:0000256" key="9">
    <source>
        <dbReference type="RuleBase" id="RU362011"/>
    </source>
</evidence>
<comment type="caution">
    <text evidence="11">The sequence shown here is derived from an EMBL/GenBank/DDBJ whole genome shotgun (WGS) entry which is preliminary data.</text>
</comment>
<dbReference type="Gene3D" id="3.10.580.10">
    <property type="entry name" value="CBS-domain"/>
    <property type="match status" value="1"/>
</dbReference>
<dbReference type="SUPFAM" id="SSF161093">
    <property type="entry name" value="MgtE membrane domain-like"/>
    <property type="match status" value="1"/>
</dbReference>
<proteinExistence type="inferred from homology"/>
<dbReference type="SMART" id="SM00924">
    <property type="entry name" value="MgtE_N"/>
    <property type="match status" value="1"/>
</dbReference>
<comment type="similarity">
    <text evidence="2 9">Belongs to the SLC41A transporter family.</text>
</comment>
<organism evidence="11 12">
    <name type="scientific">Grylomicrobium aquisgranensis</name>
    <dbReference type="NCBI Taxonomy" id="2926318"/>
    <lineage>
        <taxon>Bacteria</taxon>
        <taxon>Bacillati</taxon>
        <taxon>Bacillota</taxon>
        <taxon>Erysipelotrichia</taxon>
        <taxon>Erysipelotrichales</taxon>
        <taxon>Erysipelotrichaceae</taxon>
        <taxon>Grylomicrobium</taxon>
    </lineage>
</organism>
<gene>
    <name evidence="11" type="primary">mgtE</name>
    <name evidence="11" type="ORF">MOZ60_10695</name>
</gene>
<dbReference type="PANTHER" id="PTHR43773">
    <property type="entry name" value="MAGNESIUM TRANSPORTER MGTE"/>
    <property type="match status" value="1"/>
</dbReference>
<dbReference type="InterPro" id="IPR000644">
    <property type="entry name" value="CBS_dom"/>
</dbReference>
<name>A0AB35U3X8_9FIRM</name>
<dbReference type="InterPro" id="IPR046342">
    <property type="entry name" value="CBS_dom_sf"/>
</dbReference>
<dbReference type="Pfam" id="PF01769">
    <property type="entry name" value="MgtE"/>
    <property type="match status" value="1"/>
</dbReference>
<protein>
    <recommendedName>
        <fullName evidence="9">Magnesium transporter MgtE</fullName>
    </recommendedName>
</protein>
<dbReference type="GO" id="GO:0046872">
    <property type="term" value="F:metal ion binding"/>
    <property type="evidence" value="ECO:0007669"/>
    <property type="project" value="UniProtKB-KW"/>
</dbReference>
<dbReference type="GO" id="GO:0015095">
    <property type="term" value="F:magnesium ion transmembrane transporter activity"/>
    <property type="evidence" value="ECO:0007669"/>
    <property type="project" value="UniProtKB-UniRule"/>
</dbReference>
<feature type="transmembrane region" description="Helical" evidence="9">
    <location>
        <begin position="437"/>
        <end position="460"/>
    </location>
</feature>
<keyword evidence="4 9" id="KW-0812">Transmembrane</keyword>
<comment type="function">
    <text evidence="9">Acts as a magnesium transporter.</text>
</comment>
<dbReference type="Pfam" id="PF00571">
    <property type="entry name" value="CBS"/>
    <property type="match status" value="2"/>
</dbReference>
<evidence type="ECO:0000256" key="7">
    <source>
        <dbReference type="ARBA" id="ARBA00023136"/>
    </source>
</evidence>
<evidence type="ECO:0000256" key="8">
    <source>
        <dbReference type="PROSITE-ProRule" id="PRU00703"/>
    </source>
</evidence>
<feature type="transmembrane region" description="Helical" evidence="9">
    <location>
        <begin position="329"/>
        <end position="346"/>
    </location>
</feature>
<keyword evidence="3 9" id="KW-0813">Transport</keyword>
<comment type="subcellular location">
    <subcellularLocation>
        <location evidence="9">Cell membrane</location>
        <topology evidence="9">Multi-pass membrane protein</topology>
    </subcellularLocation>
    <subcellularLocation>
        <location evidence="1">Membrane</location>
        <topology evidence="1">Multi-pass membrane protein</topology>
    </subcellularLocation>
</comment>
<feature type="transmembrane region" description="Helical" evidence="9">
    <location>
        <begin position="394"/>
        <end position="425"/>
    </location>
</feature>
<keyword evidence="7 9" id="KW-0472">Membrane</keyword>
<dbReference type="SMART" id="SM00116">
    <property type="entry name" value="CBS"/>
    <property type="match status" value="2"/>
</dbReference>
<evidence type="ECO:0000313" key="11">
    <source>
        <dbReference type="EMBL" id="MDX8420552.1"/>
    </source>
</evidence>
<dbReference type="Pfam" id="PF03448">
    <property type="entry name" value="MgtE_N"/>
    <property type="match status" value="1"/>
</dbReference>
<dbReference type="CDD" id="cd04606">
    <property type="entry name" value="CBS_pair_Mg_transporter"/>
    <property type="match status" value="1"/>
</dbReference>
<dbReference type="InterPro" id="IPR006669">
    <property type="entry name" value="MgtE_transporter"/>
</dbReference>
<evidence type="ECO:0000256" key="5">
    <source>
        <dbReference type="ARBA" id="ARBA00022842"/>
    </source>
</evidence>
<keyword evidence="9" id="KW-0479">Metal-binding</keyword>
<dbReference type="Gene3D" id="1.10.357.20">
    <property type="entry name" value="SLC41 divalent cation transporters, integral membrane domain"/>
    <property type="match status" value="1"/>
</dbReference>
<accession>A0AB35U3X8</accession>
<keyword evidence="5 9" id="KW-0460">Magnesium</keyword>
<feature type="domain" description="CBS" evidence="10">
    <location>
        <begin position="143"/>
        <end position="206"/>
    </location>
</feature>
<dbReference type="Proteomes" id="UP001286174">
    <property type="component" value="Unassembled WGS sequence"/>
</dbReference>
<dbReference type="Gene3D" id="1.25.60.10">
    <property type="entry name" value="MgtE N-terminal domain-like"/>
    <property type="match status" value="1"/>
</dbReference>
<dbReference type="AlphaFoldDB" id="A0AB35U3X8"/>
<dbReference type="EMBL" id="JALBUR010000047">
    <property type="protein sequence ID" value="MDX8420552.1"/>
    <property type="molecule type" value="Genomic_DNA"/>
</dbReference>
<dbReference type="SUPFAM" id="SSF54631">
    <property type="entry name" value="CBS-domain pair"/>
    <property type="match status" value="1"/>
</dbReference>